<organism evidence="1 2">
    <name type="scientific">Exophiala xenobiotica</name>
    <dbReference type="NCBI Taxonomy" id="348802"/>
    <lineage>
        <taxon>Eukaryota</taxon>
        <taxon>Fungi</taxon>
        <taxon>Dikarya</taxon>
        <taxon>Ascomycota</taxon>
        <taxon>Pezizomycotina</taxon>
        <taxon>Eurotiomycetes</taxon>
        <taxon>Chaetothyriomycetidae</taxon>
        <taxon>Chaetothyriales</taxon>
        <taxon>Herpotrichiellaceae</taxon>
        <taxon>Exophiala</taxon>
    </lineage>
</organism>
<name>A0A0D2BTX7_9EURO</name>
<dbReference type="PANTHER" id="PTHR47843:SF5">
    <property type="entry name" value="BTB_POZ DOMAIN PROTEIN"/>
    <property type="match status" value="1"/>
</dbReference>
<sequence length="243" mass="27634">MSSSKFTAPLCAQVHEAEDGRVKLPEEAPQILSRVFFSLYTGDYNETVSESVPECFHILLQYHPVEKPTPDNEKWSGFIVESLKTDALVYKCADMLGVEALKNLAVERFLLQAPAAVSIDGFEEALRVMYESTASNDQMLRIPATRVCIQKYSLVANREETIKVILKHEPVVWDVATSLLEEFAAEKASLYAKYTKEKAKLEFQPNFFRDELEKVVDQMSDRDKAAAKRRIARHQAYAQALHR</sequence>
<accession>A0A0D2BTX7</accession>
<dbReference type="OrthoDB" id="6359816at2759"/>
<dbReference type="Proteomes" id="UP000054342">
    <property type="component" value="Unassembled WGS sequence"/>
</dbReference>
<proteinExistence type="predicted"/>
<dbReference type="RefSeq" id="XP_013316510.1">
    <property type="nucleotide sequence ID" value="XM_013461056.1"/>
</dbReference>
<protein>
    <recommendedName>
        <fullName evidence="3">BTB domain-containing protein</fullName>
    </recommendedName>
</protein>
<dbReference type="PANTHER" id="PTHR47843">
    <property type="entry name" value="BTB DOMAIN-CONTAINING PROTEIN-RELATED"/>
    <property type="match status" value="1"/>
</dbReference>
<reference evidence="1 2" key="1">
    <citation type="submission" date="2015-01" db="EMBL/GenBank/DDBJ databases">
        <title>The Genome Sequence of Exophiala xenobiotica CBS118157.</title>
        <authorList>
            <consortium name="The Broad Institute Genomics Platform"/>
            <person name="Cuomo C."/>
            <person name="de Hoog S."/>
            <person name="Gorbushina A."/>
            <person name="Stielow B."/>
            <person name="Teixiera M."/>
            <person name="Abouelleil A."/>
            <person name="Chapman S.B."/>
            <person name="Priest M."/>
            <person name="Young S.K."/>
            <person name="Wortman J."/>
            <person name="Nusbaum C."/>
            <person name="Birren B."/>
        </authorList>
    </citation>
    <scope>NUCLEOTIDE SEQUENCE [LARGE SCALE GENOMIC DNA]</scope>
    <source>
        <strain evidence="1 2">CBS 118157</strain>
    </source>
</reference>
<evidence type="ECO:0008006" key="3">
    <source>
        <dbReference type="Google" id="ProtNLM"/>
    </source>
</evidence>
<dbReference type="Gene3D" id="3.30.710.10">
    <property type="entry name" value="Potassium Channel Kv1.1, Chain A"/>
    <property type="match status" value="1"/>
</dbReference>
<dbReference type="STRING" id="348802.A0A0D2BTX7"/>
<dbReference type="AlphaFoldDB" id="A0A0D2BTX7"/>
<dbReference type="HOGENOM" id="CLU_1142612_0_0_1"/>
<dbReference type="GeneID" id="25326543"/>
<keyword evidence="2" id="KW-1185">Reference proteome</keyword>
<dbReference type="EMBL" id="KN847319">
    <property type="protein sequence ID" value="KIW55926.1"/>
    <property type="molecule type" value="Genomic_DNA"/>
</dbReference>
<gene>
    <name evidence="1" type="ORF">PV05_04635</name>
</gene>
<evidence type="ECO:0000313" key="2">
    <source>
        <dbReference type="Proteomes" id="UP000054342"/>
    </source>
</evidence>
<evidence type="ECO:0000313" key="1">
    <source>
        <dbReference type="EMBL" id="KIW55926.1"/>
    </source>
</evidence>
<dbReference type="InterPro" id="IPR011333">
    <property type="entry name" value="SKP1/BTB/POZ_sf"/>
</dbReference>